<keyword evidence="1 2" id="KW-0694">RNA-binding</keyword>
<gene>
    <name evidence="5" type="ORF">PCAR00345_LOCUS6835</name>
</gene>
<name>A0A7S4B4Y1_CHRCT</name>
<protein>
    <recommendedName>
        <fullName evidence="4">RRM domain-containing protein</fullName>
    </recommendedName>
</protein>
<feature type="compositionally biased region" description="Basic and acidic residues" evidence="3">
    <location>
        <begin position="174"/>
        <end position="186"/>
    </location>
</feature>
<feature type="compositionally biased region" description="Gly residues" evidence="3">
    <location>
        <begin position="80"/>
        <end position="107"/>
    </location>
</feature>
<dbReference type="EMBL" id="HBIZ01011466">
    <property type="protein sequence ID" value="CAE0754248.1"/>
    <property type="molecule type" value="Transcribed_RNA"/>
</dbReference>
<dbReference type="InterPro" id="IPR050374">
    <property type="entry name" value="RRT5_SRSF_SR"/>
</dbReference>
<sequence>MQVFVGNLPFETTWQELKEHMKQAGDVAHADINQTADGRSKGSGLVRYVKEEDAEWAVENLTETDCGGRNIFVRADRGGGRGGGVGKGRGFGGKGRGSGRGKGSGRGGKGKGGKGAGRGGRGQKRTTAADLDSDLDAYMTGEGAPEQMKKKVYNNLDDDLDAYFSQGSKKQKKNGKDENAAAHADE</sequence>
<dbReference type="InterPro" id="IPR025715">
    <property type="entry name" value="FoP_C"/>
</dbReference>
<dbReference type="PROSITE" id="PS50102">
    <property type="entry name" value="RRM"/>
    <property type="match status" value="1"/>
</dbReference>
<dbReference type="SMART" id="SM00360">
    <property type="entry name" value="RRM"/>
    <property type="match status" value="1"/>
</dbReference>
<dbReference type="GO" id="GO:0005737">
    <property type="term" value="C:cytoplasm"/>
    <property type="evidence" value="ECO:0007669"/>
    <property type="project" value="TreeGrafter"/>
</dbReference>
<dbReference type="GO" id="GO:1990904">
    <property type="term" value="C:ribonucleoprotein complex"/>
    <property type="evidence" value="ECO:0007669"/>
    <property type="project" value="TreeGrafter"/>
</dbReference>
<dbReference type="PANTHER" id="PTHR23003:SF3">
    <property type="entry name" value="FI21236P1-RELATED"/>
    <property type="match status" value="1"/>
</dbReference>
<dbReference type="InterPro" id="IPR000504">
    <property type="entry name" value="RRM_dom"/>
</dbReference>
<feature type="domain" description="RRM" evidence="4">
    <location>
        <begin position="1"/>
        <end position="78"/>
    </location>
</feature>
<dbReference type="Gene3D" id="3.30.70.330">
    <property type="match status" value="1"/>
</dbReference>
<reference evidence="5" key="1">
    <citation type="submission" date="2021-01" db="EMBL/GenBank/DDBJ databases">
        <authorList>
            <person name="Corre E."/>
            <person name="Pelletier E."/>
            <person name="Niang G."/>
            <person name="Scheremetjew M."/>
            <person name="Finn R."/>
            <person name="Kale V."/>
            <person name="Holt S."/>
            <person name="Cochrane G."/>
            <person name="Meng A."/>
            <person name="Brown T."/>
            <person name="Cohen L."/>
        </authorList>
    </citation>
    <scope>NUCLEOTIDE SEQUENCE</scope>
    <source>
        <strain evidence="5">CCMP645</strain>
    </source>
</reference>
<dbReference type="InterPro" id="IPR012677">
    <property type="entry name" value="Nucleotide-bd_a/b_plait_sf"/>
</dbReference>
<evidence type="ECO:0000256" key="3">
    <source>
        <dbReference type="SAM" id="MobiDB-lite"/>
    </source>
</evidence>
<dbReference type="SMART" id="SM01218">
    <property type="entry name" value="FoP_duplication"/>
    <property type="match status" value="1"/>
</dbReference>
<dbReference type="PANTHER" id="PTHR23003">
    <property type="entry name" value="RNA RECOGNITION MOTIF RRM DOMAIN CONTAINING PROTEIN"/>
    <property type="match status" value="1"/>
</dbReference>
<dbReference type="InterPro" id="IPR035979">
    <property type="entry name" value="RBD_domain_sf"/>
</dbReference>
<dbReference type="AlphaFoldDB" id="A0A7S4B4Y1"/>
<dbReference type="Pfam" id="PF00076">
    <property type="entry name" value="RRM_1"/>
    <property type="match status" value="1"/>
</dbReference>
<dbReference type="SUPFAM" id="SSF54928">
    <property type="entry name" value="RNA-binding domain, RBD"/>
    <property type="match status" value="1"/>
</dbReference>
<proteinExistence type="predicted"/>
<accession>A0A7S4B4Y1</accession>
<feature type="region of interest" description="Disordered" evidence="3">
    <location>
        <begin position="164"/>
        <end position="186"/>
    </location>
</feature>
<evidence type="ECO:0000259" key="4">
    <source>
        <dbReference type="PROSITE" id="PS50102"/>
    </source>
</evidence>
<evidence type="ECO:0000256" key="1">
    <source>
        <dbReference type="ARBA" id="ARBA00022884"/>
    </source>
</evidence>
<dbReference type="GO" id="GO:0003729">
    <property type="term" value="F:mRNA binding"/>
    <property type="evidence" value="ECO:0007669"/>
    <property type="project" value="TreeGrafter"/>
</dbReference>
<feature type="region of interest" description="Disordered" evidence="3">
    <location>
        <begin position="74"/>
        <end position="150"/>
    </location>
</feature>
<dbReference type="Pfam" id="PF13865">
    <property type="entry name" value="FoP_duplication"/>
    <property type="match status" value="1"/>
</dbReference>
<evidence type="ECO:0000313" key="5">
    <source>
        <dbReference type="EMBL" id="CAE0754248.1"/>
    </source>
</evidence>
<evidence type="ECO:0000256" key="2">
    <source>
        <dbReference type="PROSITE-ProRule" id="PRU00176"/>
    </source>
</evidence>
<dbReference type="GO" id="GO:0005634">
    <property type="term" value="C:nucleus"/>
    <property type="evidence" value="ECO:0007669"/>
    <property type="project" value="TreeGrafter"/>
</dbReference>
<organism evidence="5">
    <name type="scientific">Chrysotila carterae</name>
    <name type="common">Marine alga</name>
    <name type="synonym">Syracosphaera carterae</name>
    <dbReference type="NCBI Taxonomy" id="13221"/>
    <lineage>
        <taxon>Eukaryota</taxon>
        <taxon>Haptista</taxon>
        <taxon>Haptophyta</taxon>
        <taxon>Prymnesiophyceae</taxon>
        <taxon>Isochrysidales</taxon>
        <taxon>Isochrysidaceae</taxon>
        <taxon>Chrysotila</taxon>
    </lineage>
</organism>